<sequence>MSSRRPGTVIKESWSPIAGDVIVSNWVSWAEILWLAFRFNPIYVMPVTEPQTSATTQSSSPISRTPGRRTGTGSAAVAPAHRSSTPRAQVLGFCRVSLLFILRHTGQGPLLSTKSGYTSLEEIRRGADRPLVIFPECTTSNGRALLRFADIFLEKSVPSKNYNVLVMCIRYDPPTSLAPTLTLSIPTKFNPLAHIFAVASGLKPLTASIRLLAPSEGPSAPTFLASEVISGDVGEDTLSAACAGLIAQLGKFKKVNFGWEDKVAFLDLYRQKSTR</sequence>
<reference evidence="1" key="1">
    <citation type="submission" date="2021-02" db="EMBL/GenBank/DDBJ databases">
        <authorList>
            <consortium name="DOE Joint Genome Institute"/>
            <person name="Ahrendt S."/>
            <person name="Looney B.P."/>
            <person name="Miyauchi S."/>
            <person name="Morin E."/>
            <person name="Drula E."/>
            <person name="Courty P.E."/>
            <person name="Chicoki N."/>
            <person name="Fauchery L."/>
            <person name="Kohler A."/>
            <person name="Kuo A."/>
            <person name="Labutti K."/>
            <person name="Pangilinan J."/>
            <person name="Lipzen A."/>
            <person name="Riley R."/>
            <person name="Andreopoulos W."/>
            <person name="He G."/>
            <person name="Johnson J."/>
            <person name="Barry K.W."/>
            <person name="Grigoriev I.V."/>
            <person name="Nagy L."/>
            <person name="Hibbett D."/>
            <person name="Henrissat B."/>
            <person name="Matheny P.B."/>
            <person name="Labbe J."/>
            <person name="Martin F."/>
        </authorList>
    </citation>
    <scope>NUCLEOTIDE SEQUENCE</scope>
    <source>
        <strain evidence="1">FP105234-sp</strain>
    </source>
</reference>
<accession>A0ACB8RZS4</accession>
<keyword evidence="2" id="KW-1185">Reference proteome</keyword>
<proteinExistence type="predicted"/>
<gene>
    <name evidence="1" type="ORF">FA95DRAFT_1556724</name>
</gene>
<organism evidence="1 2">
    <name type="scientific">Auriscalpium vulgare</name>
    <dbReference type="NCBI Taxonomy" id="40419"/>
    <lineage>
        <taxon>Eukaryota</taxon>
        <taxon>Fungi</taxon>
        <taxon>Dikarya</taxon>
        <taxon>Basidiomycota</taxon>
        <taxon>Agaricomycotina</taxon>
        <taxon>Agaricomycetes</taxon>
        <taxon>Russulales</taxon>
        <taxon>Auriscalpiaceae</taxon>
        <taxon>Auriscalpium</taxon>
    </lineage>
</organism>
<reference evidence="1" key="2">
    <citation type="journal article" date="2022" name="New Phytol.">
        <title>Evolutionary transition to the ectomycorrhizal habit in the genomes of a hyperdiverse lineage of mushroom-forming fungi.</title>
        <authorList>
            <person name="Looney B."/>
            <person name="Miyauchi S."/>
            <person name="Morin E."/>
            <person name="Drula E."/>
            <person name="Courty P.E."/>
            <person name="Kohler A."/>
            <person name="Kuo A."/>
            <person name="LaButti K."/>
            <person name="Pangilinan J."/>
            <person name="Lipzen A."/>
            <person name="Riley R."/>
            <person name="Andreopoulos W."/>
            <person name="He G."/>
            <person name="Johnson J."/>
            <person name="Nolan M."/>
            <person name="Tritt A."/>
            <person name="Barry K.W."/>
            <person name="Grigoriev I.V."/>
            <person name="Nagy L.G."/>
            <person name="Hibbett D."/>
            <person name="Henrissat B."/>
            <person name="Matheny P.B."/>
            <person name="Labbe J."/>
            <person name="Martin F.M."/>
        </authorList>
    </citation>
    <scope>NUCLEOTIDE SEQUENCE</scope>
    <source>
        <strain evidence="1">FP105234-sp</strain>
    </source>
</reference>
<evidence type="ECO:0000313" key="1">
    <source>
        <dbReference type="EMBL" id="KAI0049631.1"/>
    </source>
</evidence>
<name>A0ACB8RZS4_9AGAM</name>
<dbReference type="Proteomes" id="UP000814033">
    <property type="component" value="Unassembled WGS sequence"/>
</dbReference>
<protein>
    <submittedName>
        <fullName evidence="1">Uncharacterized protein</fullName>
    </submittedName>
</protein>
<dbReference type="EMBL" id="MU275871">
    <property type="protein sequence ID" value="KAI0049631.1"/>
    <property type="molecule type" value="Genomic_DNA"/>
</dbReference>
<evidence type="ECO:0000313" key="2">
    <source>
        <dbReference type="Proteomes" id="UP000814033"/>
    </source>
</evidence>
<comment type="caution">
    <text evidence="1">The sequence shown here is derived from an EMBL/GenBank/DDBJ whole genome shotgun (WGS) entry which is preliminary data.</text>
</comment>